<sequence>MRLRHMKTPPRKFIVEFKSARRQQKGRTNSMWGETDFKALNREVEEMAPHLFSSTEATAMPKADPSPPIEPIDGIADKDPGNVEIGQAAINSAEPVEVEVSKLQEGRRSAADAVVQLEDAPPVSQPRKSSKSDVSHKRPEPISVDVHEDKTGHAKAVERSISFDELAALEAENQRLKALLAARIHAENLQLKRMLERFKVT</sequence>
<comment type="caution">
    <text evidence="2">The sequence shown here is derived from an EMBL/GenBank/DDBJ whole genome shotgun (WGS) entry which is preliminary data.</text>
</comment>
<dbReference type="OrthoDB" id="8454019at2"/>
<proteinExistence type="predicted"/>
<name>A0A6N7LCU1_SINTE</name>
<feature type="compositionally biased region" description="Basic and acidic residues" evidence="1">
    <location>
        <begin position="130"/>
        <end position="153"/>
    </location>
</feature>
<accession>A0A6N7LCU1</accession>
<evidence type="ECO:0000313" key="2">
    <source>
        <dbReference type="EMBL" id="MQX15673.1"/>
    </source>
</evidence>
<protein>
    <submittedName>
        <fullName evidence="2">Uncharacterized protein</fullName>
    </submittedName>
</protein>
<dbReference type="Proteomes" id="UP000439983">
    <property type="component" value="Unassembled WGS sequence"/>
</dbReference>
<evidence type="ECO:0000313" key="3">
    <source>
        <dbReference type="Proteomes" id="UP000439983"/>
    </source>
</evidence>
<gene>
    <name evidence="2" type="ORF">GHK62_13085</name>
</gene>
<dbReference type="EMBL" id="WITC01000049">
    <property type="protein sequence ID" value="MQX15673.1"/>
    <property type="molecule type" value="Genomic_DNA"/>
</dbReference>
<reference evidence="2 3" key="1">
    <citation type="journal article" date="2013" name="Genome Biol.">
        <title>Comparative genomics of the core and accessory genomes of 48 Sinorhizobium strains comprising five genospecies.</title>
        <authorList>
            <person name="Sugawara M."/>
            <person name="Epstein B."/>
            <person name="Badgley B.D."/>
            <person name="Unno T."/>
            <person name="Xu L."/>
            <person name="Reese J."/>
            <person name="Gyaneshwar P."/>
            <person name="Denny R."/>
            <person name="Mudge J."/>
            <person name="Bharti A.K."/>
            <person name="Farmer A.D."/>
            <person name="May G.D."/>
            <person name="Woodward J.E."/>
            <person name="Medigue C."/>
            <person name="Vallenet D."/>
            <person name="Lajus A."/>
            <person name="Rouy Z."/>
            <person name="Martinez-Vaz B."/>
            <person name="Tiffin P."/>
            <person name="Young N.D."/>
            <person name="Sadowsky M.J."/>
        </authorList>
    </citation>
    <scope>NUCLEOTIDE SEQUENCE [LARGE SCALE GENOMIC DNA]</scope>
    <source>
        <strain evidence="2 3">USDA4894</strain>
    </source>
</reference>
<organism evidence="2 3">
    <name type="scientific">Sinorhizobium terangae</name>
    <dbReference type="NCBI Taxonomy" id="110322"/>
    <lineage>
        <taxon>Bacteria</taxon>
        <taxon>Pseudomonadati</taxon>
        <taxon>Pseudomonadota</taxon>
        <taxon>Alphaproteobacteria</taxon>
        <taxon>Hyphomicrobiales</taxon>
        <taxon>Rhizobiaceae</taxon>
        <taxon>Sinorhizobium/Ensifer group</taxon>
        <taxon>Sinorhizobium</taxon>
    </lineage>
</organism>
<keyword evidence="3" id="KW-1185">Reference proteome</keyword>
<dbReference type="AlphaFoldDB" id="A0A6N7LCU1"/>
<feature type="region of interest" description="Disordered" evidence="1">
    <location>
        <begin position="117"/>
        <end position="153"/>
    </location>
</feature>
<evidence type="ECO:0000256" key="1">
    <source>
        <dbReference type="SAM" id="MobiDB-lite"/>
    </source>
</evidence>
<feature type="region of interest" description="Disordered" evidence="1">
    <location>
        <begin position="55"/>
        <end position="81"/>
    </location>
</feature>